<accession>A0ABD3BQ50</accession>
<comment type="caution">
    <text evidence="1">The sequence shown here is derived from an EMBL/GenBank/DDBJ whole genome shotgun (WGS) entry which is preliminary data.</text>
</comment>
<dbReference type="AlphaFoldDB" id="A0ABD3BQ50"/>
<gene>
    <name evidence="1" type="ORF">CASFOL_037290</name>
</gene>
<organism evidence="1 2">
    <name type="scientific">Castilleja foliolosa</name>
    <dbReference type="NCBI Taxonomy" id="1961234"/>
    <lineage>
        <taxon>Eukaryota</taxon>
        <taxon>Viridiplantae</taxon>
        <taxon>Streptophyta</taxon>
        <taxon>Embryophyta</taxon>
        <taxon>Tracheophyta</taxon>
        <taxon>Spermatophyta</taxon>
        <taxon>Magnoliopsida</taxon>
        <taxon>eudicotyledons</taxon>
        <taxon>Gunneridae</taxon>
        <taxon>Pentapetalae</taxon>
        <taxon>asterids</taxon>
        <taxon>lamiids</taxon>
        <taxon>Lamiales</taxon>
        <taxon>Orobanchaceae</taxon>
        <taxon>Pedicularideae</taxon>
        <taxon>Castillejinae</taxon>
        <taxon>Castilleja</taxon>
    </lineage>
</organism>
<evidence type="ECO:0000313" key="2">
    <source>
        <dbReference type="Proteomes" id="UP001632038"/>
    </source>
</evidence>
<dbReference type="EMBL" id="JAVIJP010000074">
    <property type="protein sequence ID" value="KAL3618842.1"/>
    <property type="molecule type" value="Genomic_DNA"/>
</dbReference>
<sequence>MRHMLEIIKLDVANSFEKVLSMDVPYSNDDIDDLRTRWAESFLEVM</sequence>
<keyword evidence="2" id="KW-1185">Reference proteome</keyword>
<protein>
    <submittedName>
        <fullName evidence="1">Uncharacterized protein</fullName>
    </submittedName>
</protein>
<name>A0ABD3BQ50_9LAMI</name>
<reference evidence="2" key="1">
    <citation type="journal article" date="2024" name="IScience">
        <title>Strigolactones Initiate the Formation of Haustorium-like Structures in Castilleja.</title>
        <authorList>
            <person name="Buerger M."/>
            <person name="Peterson D."/>
            <person name="Chory J."/>
        </authorList>
    </citation>
    <scope>NUCLEOTIDE SEQUENCE [LARGE SCALE GENOMIC DNA]</scope>
</reference>
<dbReference type="Proteomes" id="UP001632038">
    <property type="component" value="Unassembled WGS sequence"/>
</dbReference>
<proteinExistence type="predicted"/>
<evidence type="ECO:0000313" key="1">
    <source>
        <dbReference type="EMBL" id="KAL3618842.1"/>
    </source>
</evidence>